<dbReference type="Gene3D" id="3.80.10.10">
    <property type="entry name" value="Ribonuclease Inhibitor"/>
    <property type="match status" value="1"/>
</dbReference>
<dbReference type="EMBL" id="KN818255">
    <property type="protein sequence ID" value="KIL63856.1"/>
    <property type="molecule type" value="Genomic_DNA"/>
</dbReference>
<dbReference type="InParanoid" id="A0A0C2X3Q7"/>
<sequence length="148" mass="16848">MDGPANLVQNLPSLLKHLSLNDTALFSLTTIRKDLPRLESLTIGFFSVRGLDKFLGDAVERILNTTQLKTFQGTSCNTDTMPVIERTLRPTSNSLEHLTLWEFYTTDPDSISIDLNHFLRLTKITITQLCSFPYYLSDPPCLRLDDKR</sequence>
<proteinExistence type="predicted"/>
<name>A0A0C2X3Q7_AMAMK</name>
<dbReference type="InterPro" id="IPR032675">
    <property type="entry name" value="LRR_dom_sf"/>
</dbReference>
<organism evidence="1 2">
    <name type="scientific">Amanita muscaria (strain Koide BX008)</name>
    <dbReference type="NCBI Taxonomy" id="946122"/>
    <lineage>
        <taxon>Eukaryota</taxon>
        <taxon>Fungi</taxon>
        <taxon>Dikarya</taxon>
        <taxon>Basidiomycota</taxon>
        <taxon>Agaricomycotina</taxon>
        <taxon>Agaricomycetes</taxon>
        <taxon>Agaricomycetidae</taxon>
        <taxon>Agaricales</taxon>
        <taxon>Pluteineae</taxon>
        <taxon>Amanitaceae</taxon>
        <taxon>Amanita</taxon>
    </lineage>
</organism>
<evidence type="ECO:0000313" key="2">
    <source>
        <dbReference type="Proteomes" id="UP000054549"/>
    </source>
</evidence>
<evidence type="ECO:0000313" key="1">
    <source>
        <dbReference type="EMBL" id="KIL63856.1"/>
    </source>
</evidence>
<dbReference type="AlphaFoldDB" id="A0A0C2X3Q7"/>
<dbReference type="HOGENOM" id="CLU_1758342_0_0_1"/>
<dbReference type="Proteomes" id="UP000054549">
    <property type="component" value="Unassembled WGS sequence"/>
</dbReference>
<reference evidence="1 2" key="1">
    <citation type="submission" date="2014-04" db="EMBL/GenBank/DDBJ databases">
        <title>Evolutionary Origins and Diversification of the Mycorrhizal Mutualists.</title>
        <authorList>
            <consortium name="DOE Joint Genome Institute"/>
            <consortium name="Mycorrhizal Genomics Consortium"/>
            <person name="Kohler A."/>
            <person name="Kuo A."/>
            <person name="Nagy L.G."/>
            <person name="Floudas D."/>
            <person name="Copeland A."/>
            <person name="Barry K.W."/>
            <person name="Cichocki N."/>
            <person name="Veneault-Fourrey C."/>
            <person name="LaButti K."/>
            <person name="Lindquist E.A."/>
            <person name="Lipzen A."/>
            <person name="Lundell T."/>
            <person name="Morin E."/>
            <person name="Murat C."/>
            <person name="Riley R."/>
            <person name="Ohm R."/>
            <person name="Sun H."/>
            <person name="Tunlid A."/>
            <person name="Henrissat B."/>
            <person name="Grigoriev I.V."/>
            <person name="Hibbett D.S."/>
            <person name="Martin F."/>
        </authorList>
    </citation>
    <scope>NUCLEOTIDE SEQUENCE [LARGE SCALE GENOMIC DNA]</scope>
    <source>
        <strain evidence="1 2">Koide BX008</strain>
    </source>
</reference>
<gene>
    <name evidence="1" type="ORF">M378DRAFT_651353</name>
</gene>
<protein>
    <submittedName>
        <fullName evidence="1">Uncharacterized protein</fullName>
    </submittedName>
</protein>
<keyword evidence="2" id="KW-1185">Reference proteome</keyword>
<accession>A0A0C2X3Q7</accession>